<evidence type="ECO:0000313" key="3">
    <source>
        <dbReference type="Proteomes" id="UP001163105"/>
    </source>
</evidence>
<evidence type="ECO:0000256" key="1">
    <source>
        <dbReference type="SAM" id="MobiDB-lite"/>
    </source>
</evidence>
<keyword evidence="3" id="KW-1185">Reference proteome</keyword>
<protein>
    <submittedName>
        <fullName evidence="2">Hybrid polyketide synthase/ nonribosomal peptide synthetase</fullName>
    </submittedName>
</protein>
<proteinExistence type="predicted"/>
<reference evidence="2" key="1">
    <citation type="submission" date="2023-01" db="EMBL/GenBank/DDBJ databases">
        <title>The growth and conidiation of Purpureocillium lavendulum are regulated by nitrogen source and histone H3K14 acetylation.</title>
        <authorList>
            <person name="Tang P."/>
            <person name="Han J."/>
            <person name="Zhang C."/>
            <person name="Tang P."/>
            <person name="Qi F."/>
            <person name="Zhang K."/>
            <person name="Liang L."/>
        </authorList>
    </citation>
    <scope>NUCLEOTIDE SEQUENCE</scope>
    <source>
        <strain evidence="2">YMF1.00683</strain>
    </source>
</reference>
<name>A0AB34FMZ5_9HYPO</name>
<dbReference type="EMBL" id="JAQHRD010000005">
    <property type="protein sequence ID" value="KAJ6440547.1"/>
    <property type="molecule type" value="Genomic_DNA"/>
</dbReference>
<sequence>MAADKSSKDPQWDPSTKEEMAAKKALEDLIKSHDKVLKPGGANGKNRFILRTKGYYDLRAYVLTGKEFPRTIADFEARMPKTSLQELDKIQPKLYETTRDAIIAIGQSCHEYSLITATQKTVQFCVNAIGLLDEEKAINLKYQLDNLLDPKLALAGLRDEAKEKERSIDEVKETIISFRGETIRRKGQIHELQRLYESGPVTNAVTKDVPYLKYLNQSLAEHVEKVKSLVAQANKDYDDWDESKNRAIGFAFLGPLGWIAMGLKAARAAEDFAAYIKAINEANTLQKQNEVEATLIEHVSQMLTQSEGIERKMTDAIGAMTELSELFQEQANCYDRIVIHFGGMHKGTKATTAALRKRFVMTKMDQAIAKVRELRDLATEVANTILHELPGLGKK</sequence>
<dbReference type="Proteomes" id="UP001163105">
    <property type="component" value="Unassembled WGS sequence"/>
</dbReference>
<dbReference type="SUPFAM" id="SSF58100">
    <property type="entry name" value="Bacterial hemolysins"/>
    <property type="match status" value="1"/>
</dbReference>
<accession>A0AB34FMZ5</accession>
<feature type="region of interest" description="Disordered" evidence="1">
    <location>
        <begin position="1"/>
        <end position="20"/>
    </location>
</feature>
<dbReference type="Gene3D" id="1.20.1170.10">
    <property type="match status" value="1"/>
</dbReference>
<gene>
    <name evidence="2" type="ORF">O9K51_06337</name>
</gene>
<organism evidence="2 3">
    <name type="scientific">Purpureocillium lavendulum</name>
    <dbReference type="NCBI Taxonomy" id="1247861"/>
    <lineage>
        <taxon>Eukaryota</taxon>
        <taxon>Fungi</taxon>
        <taxon>Dikarya</taxon>
        <taxon>Ascomycota</taxon>
        <taxon>Pezizomycotina</taxon>
        <taxon>Sordariomycetes</taxon>
        <taxon>Hypocreomycetidae</taxon>
        <taxon>Hypocreales</taxon>
        <taxon>Ophiocordycipitaceae</taxon>
        <taxon>Purpureocillium</taxon>
    </lineage>
</organism>
<evidence type="ECO:0000313" key="2">
    <source>
        <dbReference type="EMBL" id="KAJ6440547.1"/>
    </source>
</evidence>
<comment type="caution">
    <text evidence="2">The sequence shown here is derived from an EMBL/GenBank/DDBJ whole genome shotgun (WGS) entry which is preliminary data.</text>
</comment>
<dbReference type="AlphaFoldDB" id="A0AB34FMZ5"/>